<evidence type="ECO:0000256" key="1">
    <source>
        <dbReference type="ARBA" id="ARBA00010716"/>
    </source>
</evidence>
<evidence type="ECO:0000256" key="6">
    <source>
        <dbReference type="PIRSR" id="PIRSR038994-1"/>
    </source>
</evidence>
<dbReference type="Gene3D" id="2.30.40.10">
    <property type="entry name" value="Urease, subunit C, domain 1"/>
    <property type="match status" value="1"/>
</dbReference>
<evidence type="ECO:0000256" key="8">
    <source>
        <dbReference type="PIRSR" id="PIRSR038994-3"/>
    </source>
</evidence>
<evidence type="ECO:0000256" key="7">
    <source>
        <dbReference type="PIRSR" id="PIRSR038994-2"/>
    </source>
</evidence>
<dbReference type="GO" id="GO:0006046">
    <property type="term" value="P:N-acetylglucosamine catabolic process"/>
    <property type="evidence" value="ECO:0007669"/>
    <property type="project" value="TreeGrafter"/>
</dbReference>
<reference evidence="11" key="1">
    <citation type="submission" date="2016-01" db="EMBL/GenBank/DDBJ databases">
        <title>Draft genome of Chromobacterium sp. F49.</title>
        <authorList>
            <person name="Hong K.W."/>
        </authorList>
    </citation>
    <scope>NUCLEOTIDE SEQUENCE [LARGE SCALE GENOMIC DNA]</scope>
    <source>
        <strain evidence="11">M63</strain>
    </source>
</reference>
<evidence type="ECO:0000313" key="11">
    <source>
        <dbReference type="Proteomes" id="UP000076563"/>
    </source>
</evidence>
<evidence type="ECO:0000256" key="2">
    <source>
        <dbReference type="ARBA" id="ARBA00022723"/>
    </source>
</evidence>
<feature type="binding site" evidence="8">
    <location>
        <position position="137"/>
    </location>
    <ligand>
        <name>Zn(2+)</name>
        <dbReference type="ChEBI" id="CHEBI:29105"/>
    </ligand>
</feature>
<dbReference type="EMBL" id="LQRA01000083">
    <property type="protein sequence ID" value="KZE73979.1"/>
    <property type="molecule type" value="Genomic_DNA"/>
</dbReference>
<proteinExistence type="inferred from homology"/>
<evidence type="ECO:0000256" key="3">
    <source>
        <dbReference type="ARBA" id="ARBA00022801"/>
    </source>
</evidence>
<feature type="binding site" evidence="8">
    <location>
        <position position="205"/>
    </location>
    <ligand>
        <name>Zn(2+)</name>
        <dbReference type="ChEBI" id="CHEBI:29105"/>
    </ligand>
</feature>
<name>A0A165Q881_9BACL</name>
<feature type="binding site" evidence="7">
    <location>
        <begin position="229"/>
        <end position="230"/>
    </location>
    <ligand>
        <name>substrate</name>
    </ligand>
</feature>
<dbReference type="RefSeq" id="WP_063186192.1">
    <property type="nucleotide sequence ID" value="NZ_LQRA01000083.1"/>
</dbReference>
<evidence type="ECO:0000256" key="4">
    <source>
        <dbReference type="ARBA" id="ARBA00023277"/>
    </source>
</evidence>
<dbReference type="InterPro" id="IPR032466">
    <property type="entry name" value="Metal_Hydrolase"/>
</dbReference>
<keyword evidence="4 5" id="KW-0119">Carbohydrate metabolism</keyword>
<dbReference type="Pfam" id="PF01979">
    <property type="entry name" value="Amidohydro_1"/>
    <property type="match status" value="1"/>
</dbReference>
<dbReference type="InterPro" id="IPR003764">
    <property type="entry name" value="GlcNAc_6-P_deAcase"/>
</dbReference>
<dbReference type="SUPFAM" id="SSF51556">
    <property type="entry name" value="Metallo-dependent hydrolases"/>
    <property type="match status" value="1"/>
</dbReference>
<organism evidence="10 11">
    <name type="scientific">Paenibacillus elgii</name>
    <dbReference type="NCBI Taxonomy" id="189691"/>
    <lineage>
        <taxon>Bacteria</taxon>
        <taxon>Bacillati</taxon>
        <taxon>Bacillota</taxon>
        <taxon>Bacilli</taxon>
        <taxon>Bacillales</taxon>
        <taxon>Paenibacillaceae</taxon>
        <taxon>Paenibacillus</taxon>
    </lineage>
</organism>
<dbReference type="GO" id="GO:0008448">
    <property type="term" value="F:N-acetylglucosamine-6-phosphate deacetylase activity"/>
    <property type="evidence" value="ECO:0007669"/>
    <property type="project" value="InterPro"/>
</dbReference>
<dbReference type="AlphaFoldDB" id="A0A165Q881"/>
<accession>A0A165Q881</accession>
<feature type="domain" description="Amidohydrolase-related" evidence="9">
    <location>
        <begin position="52"/>
        <end position="397"/>
    </location>
</feature>
<feature type="binding site" evidence="7">
    <location>
        <position position="150"/>
    </location>
    <ligand>
        <name>substrate</name>
    </ligand>
</feature>
<feature type="binding site" evidence="7">
    <location>
        <position position="237"/>
    </location>
    <ligand>
        <name>substrate</name>
    </ligand>
</feature>
<comment type="cofactor">
    <cofactor evidence="8">
        <name>a divalent metal cation</name>
        <dbReference type="ChEBI" id="CHEBI:60240"/>
    </cofactor>
    <text evidence="8">Binds 1 divalent metal cation per subunit.</text>
</comment>
<protein>
    <submittedName>
        <fullName evidence="10">N-acetylglucosamine-6-phosphate deacetylase</fullName>
    </submittedName>
</protein>
<dbReference type="InterPro" id="IPR006680">
    <property type="entry name" value="Amidohydro-rel"/>
</dbReference>
<feature type="binding site" evidence="8">
    <location>
        <position position="226"/>
    </location>
    <ligand>
        <name>Zn(2+)</name>
        <dbReference type="ChEBI" id="CHEBI:29105"/>
    </ligand>
</feature>
<evidence type="ECO:0000256" key="5">
    <source>
        <dbReference type="PIRNR" id="PIRNR038994"/>
    </source>
</evidence>
<evidence type="ECO:0000259" key="9">
    <source>
        <dbReference type="Pfam" id="PF01979"/>
    </source>
</evidence>
<comment type="similarity">
    <text evidence="1 5">Belongs to the metallo-dependent hydrolases superfamily. NagA family.</text>
</comment>
<dbReference type="GO" id="GO:0046872">
    <property type="term" value="F:metal ion binding"/>
    <property type="evidence" value="ECO:0007669"/>
    <property type="project" value="UniProtKB-KW"/>
</dbReference>
<dbReference type="eggNOG" id="COG1820">
    <property type="taxonomic scope" value="Bacteria"/>
</dbReference>
<dbReference type="OrthoDB" id="9776488at2"/>
<dbReference type="STRING" id="1007103.GCA_000213315_00434"/>
<comment type="caution">
    <text evidence="10">The sequence shown here is derived from an EMBL/GenBank/DDBJ whole genome shotgun (WGS) entry which is preliminary data.</text>
</comment>
<evidence type="ECO:0000313" key="10">
    <source>
        <dbReference type="EMBL" id="KZE73979.1"/>
    </source>
</evidence>
<feature type="binding site" evidence="7">
    <location>
        <position position="261"/>
    </location>
    <ligand>
        <name>substrate</name>
    </ligand>
</feature>
<dbReference type="PANTHER" id="PTHR11113">
    <property type="entry name" value="N-ACETYLGLUCOSAMINE-6-PHOSPHATE DEACETYLASE"/>
    <property type="match status" value="1"/>
</dbReference>
<gene>
    <name evidence="10" type="ORF">AV654_30885</name>
</gene>
<feature type="active site" description="Proton donor/acceptor" evidence="6">
    <location>
        <position position="283"/>
    </location>
</feature>
<dbReference type="Proteomes" id="UP000076563">
    <property type="component" value="Unassembled WGS sequence"/>
</dbReference>
<dbReference type="PANTHER" id="PTHR11113:SF14">
    <property type="entry name" value="N-ACETYLGLUCOSAMINE-6-PHOSPHATE DEACETYLASE"/>
    <property type="match status" value="1"/>
</dbReference>
<dbReference type="PIRSF" id="PIRSF038994">
    <property type="entry name" value="NagA"/>
    <property type="match status" value="1"/>
</dbReference>
<keyword evidence="11" id="KW-1185">Reference proteome</keyword>
<dbReference type="Gene3D" id="3.20.20.140">
    <property type="entry name" value="Metal-dependent hydrolases"/>
    <property type="match status" value="1"/>
</dbReference>
<dbReference type="SUPFAM" id="SSF51338">
    <property type="entry name" value="Composite domain of metallo-dependent hydrolases"/>
    <property type="match status" value="1"/>
</dbReference>
<keyword evidence="2 8" id="KW-0479">Metal-binding</keyword>
<feature type="binding site" evidence="7">
    <location>
        <begin position="320"/>
        <end position="322"/>
    </location>
    <ligand>
        <name>substrate</name>
    </ligand>
</feature>
<dbReference type="InterPro" id="IPR011059">
    <property type="entry name" value="Metal-dep_hydrolase_composite"/>
</dbReference>
<sequence>MKVTDPNTTVIEGRRADTGRRVRLVASGGIIASMEEMEILGIEASGPDELWIAPGFVDLQINGYGAEDINLMGADMHRRVETVKRLVRAVLASGTTSFCPTVITASFEQMRDCMTAVRLACEQDELTASAVVGIHMEGPYISDENGPRGAHPAEHVRDPDWAEFNVWQEASGGRIRLVTLAPERPGAAAFIRKLTEAGIVASIGHTAADHDHIAAAAEAGARMSTHLGNGAHPQLPRHPHYIWSQLAEDRLAASVICDGHHLHSSVVNVMHKVKGDALLLVSDAVHLAGLPPGTYRTHVGGQVELLPSGRLHMVENPNLLAGAAVSLADCVGRFAQMTGSPLASAVAMATDRPARLLGCTGIGTLEAGQAADMVTFRWNAEAGKLDVQSVYKRGRLVGSERYGDPASDTRA</sequence>
<keyword evidence="3 5" id="KW-0378">Hydrolase</keyword>